<dbReference type="RefSeq" id="WP_380719098.1">
    <property type="nucleotide sequence ID" value="NZ_JBHTLK010000005.1"/>
</dbReference>
<sequence length="91" mass="10119">MPTLRRAHRRGDVPGRVRCPDCGAQPGRRRCVRPSEHETVLWHAARVAAAEEVDRRREEAGDLTLPAPWAPARPEPKPAEEVQAGQIPLFG</sequence>
<accession>A0ABW3QGD6</accession>
<keyword evidence="3" id="KW-1185">Reference proteome</keyword>
<comment type="caution">
    <text evidence="2">The sequence shown here is derived from an EMBL/GenBank/DDBJ whole genome shotgun (WGS) entry which is preliminary data.</text>
</comment>
<proteinExistence type="predicted"/>
<dbReference type="Proteomes" id="UP001597168">
    <property type="component" value="Unassembled WGS sequence"/>
</dbReference>
<name>A0ABW3QGD6_9PSEU</name>
<gene>
    <name evidence="2" type="ORF">ACFQ3T_02055</name>
</gene>
<evidence type="ECO:0000256" key="1">
    <source>
        <dbReference type="SAM" id="MobiDB-lite"/>
    </source>
</evidence>
<reference evidence="3" key="1">
    <citation type="journal article" date="2019" name="Int. J. Syst. Evol. Microbiol.">
        <title>The Global Catalogue of Microorganisms (GCM) 10K type strain sequencing project: providing services to taxonomists for standard genome sequencing and annotation.</title>
        <authorList>
            <consortium name="The Broad Institute Genomics Platform"/>
            <consortium name="The Broad Institute Genome Sequencing Center for Infectious Disease"/>
            <person name="Wu L."/>
            <person name="Ma J."/>
        </authorList>
    </citation>
    <scope>NUCLEOTIDE SEQUENCE [LARGE SCALE GENOMIC DNA]</scope>
    <source>
        <strain evidence="3">CCUG 60214</strain>
    </source>
</reference>
<dbReference type="EMBL" id="JBHTLK010000005">
    <property type="protein sequence ID" value="MFD1145902.1"/>
    <property type="molecule type" value="Genomic_DNA"/>
</dbReference>
<organism evidence="2 3">
    <name type="scientific">Saccharothrix hoggarensis</name>
    <dbReference type="NCBI Taxonomy" id="913853"/>
    <lineage>
        <taxon>Bacteria</taxon>
        <taxon>Bacillati</taxon>
        <taxon>Actinomycetota</taxon>
        <taxon>Actinomycetes</taxon>
        <taxon>Pseudonocardiales</taxon>
        <taxon>Pseudonocardiaceae</taxon>
        <taxon>Saccharothrix</taxon>
    </lineage>
</organism>
<evidence type="ECO:0000313" key="2">
    <source>
        <dbReference type="EMBL" id="MFD1145902.1"/>
    </source>
</evidence>
<protein>
    <submittedName>
        <fullName evidence="2">Uncharacterized protein</fullName>
    </submittedName>
</protein>
<feature type="region of interest" description="Disordered" evidence="1">
    <location>
        <begin position="55"/>
        <end position="91"/>
    </location>
</feature>
<evidence type="ECO:0000313" key="3">
    <source>
        <dbReference type="Proteomes" id="UP001597168"/>
    </source>
</evidence>